<accession>A0A8J8G5H0</accession>
<organism evidence="1 2">
    <name type="scientific">Frigoriflavimonas asaccharolytica</name>
    <dbReference type="NCBI Taxonomy" id="2735899"/>
    <lineage>
        <taxon>Bacteria</taxon>
        <taxon>Pseudomonadati</taxon>
        <taxon>Bacteroidota</taxon>
        <taxon>Flavobacteriia</taxon>
        <taxon>Flavobacteriales</taxon>
        <taxon>Weeksellaceae</taxon>
        <taxon>Frigoriflavimonas</taxon>
    </lineage>
</organism>
<protein>
    <submittedName>
        <fullName evidence="1">Uncharacterized protein</fullName>
    </submittedName>
</protein>
<evidence type="ECO:0000313" key="1">
    <source>
        <dbReference type="EMBL" id="NRS91614.1"/>
    </source>
</evidence>
<gene>
    <name evidence="1" type="ORF">HNQ03_000681</name>
</gene>
<dbReference type="RefSeq" id="WP_173778242.1">
    <property type="nucleotide sequence ID" value="NZ_JABSNO010000004.1"/>
</dbReference>
<reference evidence="1" key="1">
    <citation type="submission" date="2020-05" db="EMBL/GenBank/DDBJ databases">
        <title>Genomic Encyclopedia of Type Strains, Phase IV (KMG-V): Genome sequencing to study the core and pangenomes of soil and plant-associated prokaryotes.</title>
        <authorList>
            <person name="Whitman W."/>
        </authorList>
    </citation>
    <scope>NUCLEOTIDE SEQUENCE</scope>
    <source>
        <strain evidence="1">16F</strain>
    </source>
</reference>
<dbReference type="AlphaFoldDB" id="A0A8J8G5H0"/>
<evidence type="ECO:0000313" key="2">
    <source>
        <dbReference type="Proteomes" id="UP000610746"/>
    </source>
</evidence>
<sequence>MKKLLLLSCSLLFLANCGKKEDKVEEDSTSISDVFNGAKNLNNLSNSLEDIQKETEELKKLAPISNDALKAVMPETVMGMKRTSISVGDNSMIQMSSAEAEYTGEENKKVKITVMDGAGETGSAMISMMKMGLATNSEKTTDTSFEKMGEFNGVKASIKERNKDTFVDSEIQYILKSRFLVTIEGNGYTTDELKVVMDTINSSDLK</sequence>
<dbReference type="Proteomes" id="UP000610746">
    <property type="component" value="Unassembled WGS sequence"/>
</dbReference>
<proteinExistence type="predicted"/>
<dbReference type="EMBL" id="JABSNO010000004">
    <property type="protein sequence ID" value="NRS91614.1"/>
    <property type="molecule type" value="Genomic_DNA"/>
</dbReference>
<keyword evidence="2" id="KW-1185">Reference proteome</keyword>
<name>A0A8J8G5H0_9FLAO</name>
<comment type="caution">
    <text evidence="1">The sequence shown here is derived from an EMBL/GenBank/DDBJ whole genome shotgun (WGS) entry which is preliminary data.</text>
</comment>